<feature type="transmembrane region" description="Helical" evidence="7">
    <location>
        <begin position="382"/>
        <end position="402"/>
    </location>
</feature>
<proteinExistence type="predicted"/>
<dbReference type="Pfam" id="PF13632">
    <property type="entry name" value="Glyco_trans_2_3"/>
    <property type="match status" value="1"/>
</dbReference>
<dbReference type="EMBL" id="CP004145">
    <property type="protein sequence ID" value="AGO60143.1"/>
    <property type="molecule type" value="Genomic_DNA"/>
</dbReference>
<dbReference type="PANTHER" id="PTHR43867:SF2">
    <property type="entry name" value="CELLULOSE SYNTHASE CATALYTIC SUBUNIT A [UDP-FORMING]"/>
    <property type="match status" value="1"/>
</dbReference>
<feature type="domain" description="Glycosyltransferase 2-like" evidence="8">
    <location>
        <begin position="181"/>
        <end position="389"/>
    </location>
</feature>
<feature type="transmembrane region" description="Helical" evidence="7">
    <location>
        <begin position="348"/>
        <end position="370"/>
    </location>
</feature>
<feature type="transmembrane region" description="Helical" evidence="7">
    <location>
        <begin position="483"/>
        <end position="502"/>
    </location>
</feature>
<keyword evidence="5 7" id="KW-1133">Transmembrane helix</keyword>
<keyword evidence="2" id="KW-0328">Glycosyltransferase</keyword>
<dbReference type="InterPro" id="IPR050321">
    <property type="entry name" value="Glycosyltr_2/OpgH_subfam"/>
</dbReference>
<feature type="transmembrane region" description="Helical" evidence="7">
    <location>
        <begin position="18"/>
        <end position="43"/>
    </location>
</feature>
<keyword evidence="3 9" id="KW-0808">Transferase</keyword>
<dbReference type="AlphaFoldDB" id="S0ALB0"/>
<feature type="transmembrane region" description="Helical" evidence="7">
    <location>
        <begin position="457"/>
        <end position="476"/>
    </location>
</feature>
<dbReference type="HOGENOM" id="CLU_011907_4_2_2"/>
<dbReference type="Gene3D" id="3.90.550.10">
    <property type="entry name" value="Spore Coat Polysaccharide Biosynthesis Protein SpsA, Chain A"/>
    <property type="match status" value="1"/>
</dbReference>
<evidence type="ECO:0000256" key="5">
    <source>
        <dbReference type="ARBA" id="ARBA00022989"/>
    </source>
</evidence>
<dbReference type="GO" id="GO:0016020">
    <property type="term" value="C:membrane"/>
    <property type="evidence" value="ECO:0007669"/>
    <property type="project" value="UniProtKB-SubCell"/>
</dbReference>
<sequence length="520" mass="58951">MTAYLEAQGDNLGRRTVIFVNIMSILSIVFIIIGIASALYSALVLKNGTTFDYIFTAWFWIASVFFGIQSITYFLSFHRSVTDYTDTIHDSYVPGLRGKVAVLVPIFNEEEEMVITNLVAIYSNAGEDSDIYVLDDSTRGDSAPIIDLCRKLGMKYIHRENRNGYKAGALNNVLKTLEVPYVAVIDIDQTPAPDFLRETTAVLAKDPKIGFIQVPQVYSNIDSSILAEIAQAQQFIFYDILTEGKSVAGTLFSCGTNVVYNLDALKSVGYFDENNIVEDIATSVNMAINGWTGVYYNKKLVFGRAPVTMQGYINQQWRWMYGSLSLMPKIVKKILLSRKFSPKQKLDWFATSTWYIFGWFYLIFLLSPILEIVGIRVLTINSLLYLLAWLPYTILLMTTFTLSQVSKKAPLRFVFYNMAANLLIFPLSISTSISVLLKKSKPFTTARTGGNIPLYRFWPQFTILILLPLAAIYLILQHNTFSYITAFWAFFQFTLLMPVFWLNKTPRASSMDDPAFKNSM</sequence>
<evidence type="ECO:0000256" key="4">
    <source>
        <dbReference type="ARBA" id="ARBA00022692"/>
    </source>
</evidence>
<evidence type="ECO:0000256" key="1">
    <source>
        <dbReference type="ARBA" id="ARBA00004141"/>
    </source>
</evidence>
<evidence type="ECO:0000256" key="6">
    <source>
        <dbReference type="ARBA" id="ARBA00023136"/>
    </source>
</evidence>
<evidence type="ECO:0000313" key="9">
    <source>
        <dbReference type="EMBL" id="AGO60143.1"/>
    </source>
</evidence>
<feature type="transmembrane region" description="Helical" evidence="7">
    <location>
        <begin position="55"/>
        <end position="75"/>
    </location>
</feature>
<keyword evidence="10" id="KW-1185">Reference proteome</keyword>
<evidence type="ECO:0000256" key="7">
    <source>
        <dbReference type="SAM" id="Phobius"/>
    </source>
</evidence>
<gene>
    <name evidence="9" type="ORF">FACI_IFERC00001G0163</name>
</gene>
<dbReference type="KEGG" id="fac:FACI_IFERC01G0163"/>
<keyword evidence="6 7" id="KW-0472">Membrane</keyword>
<evidence type="ECO:0000256" key="3">
    <source>
        <dbReference type="ARBA" id="ARBA00022679"/>
    </source>
</evidence>
<organism evidence="9 10">
    <name type="scientific">Ferroplasma acidarmanus Fer1</name>
    <dbReference type="NCBI Taxonomy" id="333146"/>
    <lineage>
        <taxon>Archaea</taxon>
        <taxon>Methanobacteriati</taxon>
        <taxon>Thermoplasmatota</taxon>
        <taxon>Thermoplasmata</taxon>
        <taxon>Thermoplasmatales</taxon>
        <taxon>Ferroplasmaceae</taxon>
        <taxon>Ferroplasma</taxon>
    </lineage>
</organism>
<keyword evidence="4 7" id="KW-0812">Transmembrane</keyword>
<evidence type="ECO:0000313" key="10">
    <source>
        <dbReference type="Proteomes" id="UP000014660"/>
    </source>
</evidence>
<dbReference type="InterPro" id="IPR029044">
    <property type="entry name" value="Nucleotide-diphossugar_trans"/>
</dbReference>
<dbReference type="InterPro" id="IPR001173">
    <property type="entry name" value="Glyco_trans_2-like"/>
</dbReference>
<evidence type="ECO:0000256" key="2">
    <source>
        <dbReference type="ARBA" id="ARBA00022676"/>
    </source>
</evidence>
<dbReference type="Proteomes" id="UP000014660">
    <property type="component" value="Chromosome"/>
</dbReference>
<protein>
    <submittedName>
        <fullName evidence="9">Cell wall biosynthesis glycosyltransferase-like protein</fullName>
    </submittedName>
</protein>
<feature type="transmembrane region" description="Helical" evidence="7">
    <location>
        <begin position="414"/>
        <end position="437"/>
    </location>
</feature>
<dbReference type="PANTHER" id="PTHR43867">
    <property type="entry name" value="CELLULOSE SYNTHASE CATALYTIC SUBUNIT A [UDP-FORMING]"/>
    <property type="match status" value="1"/>
</dbReference>
<dbReference type="GO" id="GO:0016757">
    <property type="term" value="F:glycosyltransferase activity"/>
    <property type="evidence" value="ECO:0007669"/>
    <property type="project" value="UniProtKB-KW"/>
</dbReference>
<accession>S0ALB0</accession>
<dbReference type="SUPFAM" id="SSF53448">
    <property type="entry name" value="Nucleotide-diphospho-sugar transferases"/>
    <property type="match status" value="1"/>
</dbReference>
<reference evidence="9 10" key="1">
    <citation type="journal article" date="2007" name="Proc. Natl. Acad. Sci. U.S.A.">
        <title>Genome dynamics in a natural archaeal population.</title>
        <authorList>
            <person name="Allen E.E."/>
            <person name="Tyson G.W."/>
            <person name="Whitaker R.J."/>
            <person name="Detter J.C."/>
            <person name="Richardson P.M."/>
            <person name="Banfield J.F."/>
        </authorList>
    </citation>
    <scope>NUCLEOTIDE SEQUENCE [LARGE SCALE GENOMIC DNA]</scope>
    <source>
        <strain evidence="10">fer1</strain>
    </source>
</reference>
<comment type="subcellular location">
    <subcellularLocation>
        <location evidence="1">Membrane</location>
        <topology evidence="1">Multi-pass membrane protein</topology>
    </subcellularLocation>
</comment>
<name>S0ALB0_FERAC</name>
<evidence type="ECO:0000259" key="8">
    <source>
        <dbReference type="Pfam" id="PF13632"/>
    </source>
</evidence>